<evidence type="ECO:0000313" key="2">
    <source>
        <dbReference type="EMBL" id="OMJ14139.1"/>
    </source>
</evidence>
<keyword evidence="3" id="KW-1185">Reference proteome</keyword>
<proteinExistence type="predicted"/>
<reference evidence="2 3" key="1">
    <citation type="submission" date="2017-01" db="EMBL/GenBank/DDBJ databases">
        <authorList>
            <person name="Mah S.A."/>
            <person name="Swanson W.J."/>
            <person name="Moy G.W."/>
            <person name="Vacquier V.D."/>
        </authorList>
    </citation>
    <scope>NUCLEOTIDE SEQUENCE [LARGE SCALE GENOMIC DNA]</scope>
    <source>
        <strain evidence="2 3">GSMNP</strain>
    </source>
</reference>
<dbReference type="EMBL" id="LSSN01003186">
    <property type="protein sequence ID" value="OMJ14139.1"/>
    <property type="molecule type" value="Genomic_DNA"/>
</dbReference>
<gene>
    <name evidence="2" type="ORF">AYI70_g8061</name>
</gene>
<accession>A0A1R1XHM7</accession>
<evidence type="ECO:0000313" key="3">
    <source>
        <dbReference type="Proteomes" id="UP000187283"/>
    </source>
</evidence>
<comment type="caution">
    <text evidence="2">The sequence shown here is derived from an EMBL/GenBank/DDBJ whole genome shotgun (WGS) entry which is preliminary data.</text>
</comment>
<feature type="compositionally biased region" description="Polar residues" evidence="1">
    <location>
        <begin position="67"/>
        <end position="85"/>
    </location>
</feature>
<feature type="region of interest" description="Disordered" evidence="1">
    <location>
        <begin position="64"/>
        <end position="85"/>
    </location>
</feature>
<evidence type="ECO:0000256" key="1">
    <source>
        <dbReference type="SAM" id="MobiDB-lite"/>
    </source>
</evidence>
<dbReference type="AlphaFoldDB" id="A0A1R1XHM7"/>
<dbReference type="Proteomes" id="UP000187283">
    <property type="component" value="Unassembled WGS sequence"/>
</dbReference>
<sequence>MVNIRSSIFRNIQTIWNPRCGPFCIEGEQEDQQVLQFVPGSLCVRSERIEIQLEEMRQPLRFPSVEPNISSCTESSEGTTKNNTD</sequence>
<protein>
    <submittedName>
        <fullName evidence="2">Uncharacterized protein</fullName>
    </submittedName>
</protein>
<organism evidence="2 3">
    <name type="scientific">Smittium culicis</name>
    <dbReference type="NCBI Taxonomy" id="133412"/>
    <lineage>
        <taxon>Eukaryota</taxon>
        <taxon>Fungi</taxon>
        <taxon>Fungi incertae sedis</taxon>
        <taxon>Zoopagomycota</taxon>
        <taxon>Kickxellomycotina</taxon>
        <taxon>Harpellomycetes</taxon>
        <taxon>Harpellales</taxon>
        <taxon>Legeriomycetaceae</taxon>
        <taxon>Smittium</taxon>
    </lineage>
</organism>
<name>A0A1R1XHM7_9FUNG</name>